<dbReference type="Proteomes" id="UP000666915">
    <property type="component" value="Unassembled WGS sequence"/>
</dbReference>
<gene>
    <name evidence="3" type="ORF">J4557_27910</name>
</gene>
<dbReference type="InterPro" id="IPR018490">
    <property type="entry name" value="cNMP-bd_dom_sf"/>
</dbReference>
<organism evidence="3 4">
    <name type="scientific">Actinomadura nitritigenes</name>
    <dbReference type="NCBI Taxonomy" id="134602"/>
    <lineage>
        <taxon>Bacteria</taxon>
        <taxon>Bacillati</taxon>
        <taxon>Actinomycetota</taxon>
        <taxon>Actinomycetes</taxon>
        <taxon>Streptosporangiales</taxon>
        <taxon>Thermomonosporaceae</taxon>
        <taxon>Actinomadura</taxon>
    </lineage>
</organism>
<proteinExistence type="predicted"/>
<feature type="domain" description="Cyclic nucleotide-binding" evidence="2">
    <location>
        <begin position="1"/>
        <end position="66"/>
    </location>
</feature>
<dbReference type="Pfam" id="PF00027">
    <property type="entry name" value="cNMP_binding"/>
    <property type="match status" value="1"/>
</dbReference>
<protein>
    <submittedName>
        <fullName evidence="3">Crp/Fnr family transcriptional regulator</fullName>
    </submittedName>
</protein>
<sequence>MRGTDLGRLATAARLTAFPAGRRLATELEPAERFWIIRDGTVALDSRLPGGGSVPIDALGPGAVVGWSWMFPPYRWRFGAVASTPVEAVEFDGRLVRVLCAVDPSLGYELTRRFAEVMADRLRTARTRLLAPSPGTDRSTGPSEHRSVDG</sequence>
<evidence type="ECO:0000259" key="2">
    <source>
        <dbReference type="PROSITE" id="PS50042"/>
    </source>
</evidence>
<dbReference type="SUPFAM" id="SSF51206">
    <property type="entry name" value="cAMP-binding domain-like"/>
    <property type="match status" value="1"/>
</dbReference>
<evidence type="ECO:0000256" key="1">
    <source>
        <dbReference type="SAM" id="MobiDB-lite"/>
    </source>
</evidence>
<dbReference type="CDD" id="cd00038">
    <property type="entry name" value="CAP_ED"/>
    <property type="match status" value="1"/>
</dbReference>
<dbReference type="EMBL" id="JAGEOK010000019">
    <property type="protein sequence ID" value="MBO2441354.1"/>
    <property type="molecule type" value="Genomic_DNA"/>
</dbReference>
<dbReference type="PROSITE" id="PS50042">
    <property type="entry name" value="CNMP_BINDING_3"/>
    <property type="match status" value="1"/>
</dbReference>
<dbReference type="InterPro" id="IPR014710">
    <property type="entry name" value="RmlC-like_jellyroll"/>
</dbReference>
<comment type="caution">
    <text evidence="3">The sequence shown here is derived from an EMBL/GenBank/DDBJ whole genome shotgun (WGS) entry which is preliminary data.</text>
</comment>
<name>A0ABS3R6Z1_9ACTN</name>
<dbReference type="InterPro" id="IPR000595">
    <property type="entry name" value="cNMP-bd_dom"/>
</dbReference>
<evidence type="ECO:0000313" key="4">
    <source>
        <dbReference type="Proteomes" id="UP000666915"/>
    </source>
</evidence>
<feature type="region of interest" description="Disordered" evidence="1">
    <location>
        <begin position="128"/>
        <end position="150"/>
    </location>
</feature>
<reference evidence="3 4" key="1">
    <citation type="submission" date="2021-03" db="EMBL/GenBank/DDBJ databases">
        <authorList>
            <person name="Kanchanasin P."/>
            <person name="Saeng-In P."/>
            <person name="Phongsopitanun W."/>
            <person name="Yuki M."/>
            <person name="Kudo T."/>
            <person name="Ohkuma M."/>
            <person name="Tanasupawat S."/>
        </authorList>
    </citation>
    <scope>NUCLEOTIDE SEQUENCE [LARGE SCALE GENOMIC DNA]</scope>
    <source>
        <strain evidence="3 4">L46</strain>
    </source>
</reference>
<accession>A0ABS3R6Z1</accession>
<dbReference type="Gene3D" id="2.60.120.10">
    <property type="entry name" value="Jelly Rolls"/>
    <property type="match status" value="1"/>
</dbReference>
<evidence type="ECO:0000313" key="3">
    <source>
        <dbReference type="EMBL" id="MBO2441354.1"/>
    </source>
</evidence>
<keyword evidence="4" id="KW-1185">Reference proteome</keyword>
<dbReference type="RefSeq" id="WP_208269722.1">
    <property type="nucleotide sequence ID" value="NZ_BAAAGM010000070.1"/>
</dbReference>